<evidence type="ECO:0000256" key="15">
    <source>
        <dbReference type="ARBA" id="ARBA00049244"/>
    </source>
</evidence>
<dbReference type="SUPFAM" id="SSF100879">
    <property type="entry name" value="Lesion bypass DNA polymerase (Y-family), little finger domain"/>
    <property type="match status" value="1"/>
</dbReference>
<evidence type="ECO:0000256" key="14">
    <source>
        <dbReference type="ARBA" id="ARBA00025589"/>
    </source>
</evidence>
<feature type="binding site" evidence="16">
    <location>
        <position position="114"/>
    </location>
    <ligand>
        <name>Mg(2+)</name>
        <dbReference type="ChEBI" id="CHEBI:18420"/>
    </ligand>
</feature>
<dbReference type="Gene3D" id="1.10.150.20">
    <property type="entry name" value="5' to 3' exonuclease, C-terminal subdomain"/>
    <property type="match status" value="1"/>
</dbReference>
<dbReference type="InterPro" id="IPR050116">
    <property type="entry name" value="DNA_polymerase-Y"/>
</dbReference>
<evidence type="ECO:0000256" key="1">
    <source>
        <dbReference type="ARBA" id="ARBA00004496"/>
    </source>
</evidence>
<keyword evidence="6 16" id="KW-0548">Nucleotidyltransferase</keyword>
<keyword evidence="10 16" id="KW-0460">Magnesium</keyword>
<dbReference type="Gene3D" id="3.30.1490.100">
    <property type="entry name" value="DNA polymerase, Y-family, little finger domain"/>
    <property type="match status" value="1"/>
</dbReference>
<dbReference type="SUPFAM" id="SSF56672">
    <property type="entry name" value="DNA/RNA polymerases"/>
    <property type="match status" value="1"/>
</dbReference>
<dbReference type="Gene3D" id="3.40.1170.60">
    <property type="match status" value="1"/>
</dbReference>
<evidence type="ECO:0000256" key="16">
    <source>
        <dbReference type="HAMAP-Rule" id="MF_01113"/>
    </source>
</evidence>
<keyword evidence="5 16" id="KW-0808">Transferase</keyword>
<evidence type="ECO:0000313" key="19">
    <source>
        <dbReference type="EMBL" id="GAA1692445.1"/>
    </source>
</evidence>
<evidence type="ECO:0000256" key="9">
    <source>
        <dbReference type="ARBA" id="ARBA00022763"/>
    </source>
</evidence>
<dbReference type="RefSeq" id="WP_344312629.1">
    <property type="nucleotide sequence ID" value="NZ_BAAANY010000019.1"/>
</dbReference>
<comment type="function">
    <text evidence="14 16">Poorly processive, error-prone DNA polymerase involved in untargeted mutagenesis. Copies undamaged DNA at stalled replication forks, which arise in vivo from mismatched or misaligned primer ends. These misaligned primers can be extended by PolIV. Exhibits no 3'-5' exonuclease (proofreading) activity. May be involved in translesional synthesis, in conjunction with the beta clamp from PolIII.</text>
</comment>
<dbReference type="InterPro" id="IPR053848">
    <property type="entry name" value="IMS_HHH_1"/>
</dbReference>
<dbReference type="HAMAP" id="MF_01113">
    <property type="entry name" value="DNApol_IV"/>
    <property type="match status" value="1"/>
</dbReference>
<dbReference type="InterPro" id="IPR001126">
    <property type="entry name" value="UmuC"/>
</dbReference>
<dbReference type="NCBIfam" id="NF002882">
    <property type="entry name" value="PRK03348.1"/>
    <property type="match status" value="1"/>
</dbReference>
<comment type="cofactor">
    <cofactor evidence="16">
        <name>Mg(2+)</name>
        <dbReference type="ChEBI" id="CHEBI:18420"/>
    </cofactor>
    <text evidence="16">Binds 2 magnesium ions per subunit.</text>
</comment>
<dbReference type="InterPro" id="IPR022880">
    <property type="entry name" value="DNApol_IV"/>
</dbReference>
<dbReference type="EMBL" id="BAAANY010000019">
    <property type="protein sequence ID" value="GAA1692445.1"/>
    <property type="molecule type" value="Genomic_DNA"/>
</dbReference>
<dbReference type="Proteomes" id="UP001500618">
    <property type="component" value="Unassembled WGS sequence"/>
</dbReference>
<organism evidence="19 20">
    <name type="scientific">Fodinicola feengrottensis</name>
    <dbReference type="NCBI Taxonomy" id="435914"/>
    <lineage>
        <taxon>Bacteria</taxon>
        <taxon>Bacillati</taxon>
        <taxon>Actinomycetota</taxon>
        <taxon>Actinomycetes</taxon>
        <taxon>Mycobacteriales</taxon>
        <taxon>Fodinicola</taxon>
    </lineage>
</organism>
<dbReference type="CDD" id="cd03586">
    <property type="entry name" value="PolY_Pol_IV_kappa"/>
    <property type="match status" value="1"/>
</dbReference>
<keyword evidence="7 16" id="KW-0235">DNA replication</keyword>
<evidence type="ECO:0000256" key="11">
    <source>
        <dbReference type="ARBA" id="ARBA00022932"/>
    </source>
</evidence>
<feature type="active site" evidence="16">
    <location>
        <position position="115"/>
    </location>
</feature>
<reference evidence="19 20" key="1">
    <citation type="journal article" date="2019" name="Int. J. Syst. Evol. Microbiol.">
        <title>The Global Catalogue of Microorganisms (GCM) 10K type strain sequencing project: providing services to taxonomists for standard genome sequencing and annotation.</title>
        <authorList>
            <consortium name="The Broad Institute Genomics Platform"/>
            <consortium name="The Broad Institute Genome Sequencing Center for Infectious Disease"/>
            <person name="Wu L."/>
            <person name="Ma J."/>
        </authorList>
    </citation>
    <scope>NUCLEOTIDE SEQUENCE [LARGE SCALE GENOMIC DNA]</scope>
    <source>
        <strain evidence="19 20">JCM 14718</strain>
    </source>
</reference>
<feature type="site" description="Substrate discrimination" evidence="16">
    <location>
        <position position="25"/>
    </location>
</feature>
<dbReference type="NCBIfam" id="NF003015">
    <property type="entry name" value="PRK03858.1"/>
    <property type="match status" value="1"/>
</dbReference>
<evidence type="ECO:0000256" key="12">
    <source>
        <dbReference type="ARBA" id="ARBA00023125"/>
    </source>
</evidence>
<feature type="binding site" evidence="16">
    <location>
        <position position="20"/>
    </location>
    <ligand>
        <name>Mg(2+)</name>
        <dbReference type="ChEBI" id="CHEBI:18420"/>
    </ligand>
</feature>
<keyword evidence="4 16" id="KW-0963">Cytoplasm</keyword>
<evidence type="ECO:0000313" key="20">
    <source>
        <dbReference type="Proteomes" id="UP001500618"/>
    </source>
</evidence>
<evidence type="ECO:0000256" key="7">
    <source>
        <dbReference type="ARBA" id="ARBA00022705"/>
    </source>
</evidence>
<dbReference type="InterPro" id="IPR036775">
    <property type="entry name" value="DNA_pol_Y-fam_lit_finger_sf"/>
</dbReference>
<evidence type="ECO:0000256" key="5">
    <source>
        <dbReference type="ARBA" id="ARBA00022679"/>
    </source>
</evidence>
<keyword evidence="20" id="KW-1185">Reference proteome</keyword>
<dbReference type="Pfam" id="PF00817">
    <property type="entry name" value="IMS"/>
    <property type="match status" value="1"/>
</dbReference>
<keyword evidence="11 16" id="KW-0239">DNA-directed DNA polymerase</keyword>
<name>A0ABN2HRV0_9ACTN</name>
<dbReference type="InterPro" id="IPR043128">
    <property type="entry name" value="Rev_trsase/Diguanyl_cyclase"/>
</dbReference>
<dbReference type="EC" id="2.7.7.7" evidence="16"/>
<evidence type="ECO:0000256" key="10">
    <source>
        <dbReference type="ARBA" id="ARBA00022842"/>
    </source>
</evidence>
<keyword evidence="9 16" id="KW-0227">DNA damage</keyword>
<dbReference type="PANTHER" id="PTHR11076">
    <property type="entry name" value="DNA REPAIR POLYMERASE UMUC / TRANSFERASE FAMILY MEMBER"/>
    <property type="match status" value="1"/>
</dbReference>
<dbReference type="Pfam" id="PF21999">
    <property type="entry name" value="IMS_HHH_1"/>
    <property type="match status" value="1"/>
</dbReference>
<dbReference type="NCBIfam" id="NF002677">
    <property type="entry name" value="PRK02406.1"/>
    <property type="match status" value="1"/>
</dbReference>
<accession>A0ABN2HRV0</accession>
<dbReference type="Pfam" id="PF11799">
    <property type="entry name" value="IMS_C"/>
    <property type="match status" value="1"/>
</dbReference>
<sequence length="409" mass="44012">MATKPGEVGDDTGCTILHVDMDAFFVSVELRTRPELRGKPVVVGGTGGRGVVSSASYEARAFGVRSAMPTGVARRLCPNAVFLPVSHGAYGEVSRDVMAIFADVTPMVEQLSVDEAFLDVTGAVRLLGPPASIAEQIRRRVEAEQHITCSVGVASTKFIAKLASSLCKPDGKLVVPKNSILEFLHPLPVGALWGVGQRTEEILTRAGCKTVGDVAAMPLRTLQKTVGAAAGAHLFELANGRDPRRVSVEEHDKSIGSEETFDIDVTDHRRMHKEILHLATKVGERLRSSGYSGRTVSIKVRFADFKTITRSRTLHQSTDSGHEIYATARGLYDALRLDQPRIRLIGVRVEHLGDGAGGSEQLMFGDPDHGWRDAEQAVDAAAKRFGSGAIRPATLVPRKQAPNKSEPAT</sequence>
<comment type="caution">
    <text evidence="19">The sequence shown here is derived from an EMBL/GenBank/DDBJ whole genome shotgun (WGS) entry which is preliminary data.</text>
</comment>
<evidence type="ECO:0000256" key="13">
    <source>
        <dbReference type="ARBA" id="ARBA00023204"/>
    </source>
</evidence>
<feature type="region of interest" description="Disordered" evidence="17">
    <location>
        <begin position="389"/>
        <end position="409"/>
    </location>
</feature>
<comment type="subunit">
    <text evidence="16">Monomer.</text>
</comment>
<feature type="domain" description="UmuC" evidence="18">
    <location>
        <begin position="16"/>
        <end position="196"/>
    </location>
</feature>
<dbReference type="InterPro" id="IPR017961">
    <property type="entry name" value="DNA_pol_Y-fam_little_finger"/>
</dbReference>
<proteinExistence type="inferred from homology"/>
<comment type="subcellular location">
    <subcellularLocation>
        <location evidence="1 16">Cytoplasm</location>
    </subcellularLocation>
</comment>
<dbReference type="PROSITE" id="PS50173">
    <property type="entry name" value="UMUC"/>
    <property type="match status" value="1"/>
</dbReference>
<keyword evidence="8 16" id="KW-0479">Metal-binding</keyword>
<protein>
    <recommendedName>
        <fullName evidence="16">DNA polymerase IV</fullName>
        <shortName evidence="16">Pol IV</shortName>
        <ecNumber evidence="16">2.7.7.7</ecNumber>
    </recommendedName>
</protein>
<evidence type="ECO:0000256" key="8">
    <source>
        <dbReference type="ARBA" id="ARBA00022723"/>
    </source>
</evidence>
<evidence type="ECO:0000256" key="2">
    <source>
        <dbReference type="ARBA" id="ARBA00010945"/>
    </source>
</evidence>
<comment type="catalytic activity">
    <reaction evidence="15 16">
        <text>DNA(n) + a 2'-deoxyribonucleoside 5'-triphosphate = DNA(n+1) + diphosphate</text>
        <dbReference type="Rhea" id="RHEA:22508"/>
        <dbReference type="Rhea" id="RHEA-COMP:17339"/>
        <dbReference type="Rhea" id="RHEA-COMP:17340"/>
        <dbReference type="ChEBI" id="CHEBI:33019"/>
        <dbReference type="ChEBI" id="CHEBI:61560"/>
        <dbReference type="ChEBI" id="CHEBI:173112"/>
        <dbReference type="EC" id="2.7.7.7"/>
    </reaction>
</comment>
<dbReference type="Gene3D" id="3.30.70.270">
    <property type="match status" value="1"/>
</dbReference>
<dbReference type="PANTHER" id="PTHR11076:SF33">
    <property type="entry name" value="DNA POLYMERASE KAPPA"/>
    <property type="match status" value="1"/>
</dbReference>
<dbReference type="InterPro" id="IPR043502">
    <property type="entry name" value="DNA/RNA_pol_sf"/>
</dbReference>
<comment type="similarity">
    <text evidence="2 16">Belongs to the DNA polymerase type-Y family.</text>
</comment>
<keyword evidence="12 16" id="KW-0238">DNA-binding</keyword>
<evidence type="ECO:0000256" key="3">
    <source>
        <dbReference type="ARBA" id="ARBA00022457"/>
    </source>
</evidence>
<evidence type="ECO:0000256" key="6">
    <source>
        <dbReference type="ARBA" id="ARBA00022695"/>
    </source>
</evidence>
<keyword evidence="3 16" id="KW-0515">Mutator protein</keyword>
<gene>
    <name evidence="19" type="primary">dinB_1</name>
    <name evidence="16" type="synonym">dinB</name>
    <name evidence="19" type="ORF">GCM10009765_47220</name>
</gene>
<evidence type="ECO:0000256" key="4">
    <source>
        <dbReference type="ARBA" id="ARBA00022490"/>
    </source>
</evidence>
<evidence type="ECO:0000259" key="18">
    <source>
        <dbReference type="PROSITE" id="PS50173"/>
    </source>
</evidence>
<evidence type="ECO:0000256" key="17">
    <source>
        <dbReference type="SAM" id="MobiDB-lite"/>
    </source>
</evidence>
<keyword evidence="13 16" id="KW-0234">DNA repair</keyword>